<protein>
    <recommendedName>
        <fullName evidence="6">Glycolate oxidase iron-sulfur subunit</fullName>
        <ecNumber evidence="6">1.1.99.14</ecNumber>
    </recommendedName>
</protein>
<feature type="domain" description="4Fe-4S ferredoxin-type" evidence="7">
    <location>
        <begin position="47"/>
        <end position="79"/>
    </location>
</feature>
<evidence type="ECO:0000259" key="7">
    <source>
        <dbReference type="PROSITE" id="PS51379"/>
    </source>
</evidence>
<keyword evidence="6" id="KW-0813">Transport</keyword>
<evidence type="ECO:0000256" key="4">
    <source>
        <dbReference type="ARBA" id="ARBA00023004"/>
    </source>
</evidence>
<keyword evidence="2 6" id="KW-0479">Metal-binding</keyword>
<keyword evidence="4 6" id="KW-0408">Iron</keyword>
<dbReference type="InterPro" id="IPR004017">
    <property type="entry name" value="Cys_rich_dom"/>
</dbReference>
<sequence length="420" mass="46354">MDTGQCVHCGLCLSACPTYVTTGVEAESPRGRVFLLQKLREKASWLNQNAIKTLDDCVDCRACEAVCPSHVATGHMIENWRQKSASSLESSGSESFRLFRKADRYLQFFFGSIRGLAWFQRLARFSQIPIIGTWMTHMPFFPKSARKLRGGLREAVPRTLSRTHKSHAGPESSTRVMLFVGCVMDTLYANTNHHAVDLLELGGVDVVIPQEQRCCGALHMHGGRPEVTKNWARANIQALEQSHAATLAVTAAGCGTMLKEYADLFDVNDPWHQRAEQLAKAVVDITVLLAQLPLPAASSIHGTVSVHDPCHLVHAQGVRQEPRQILSRSGYVIQEMPESDLCCGAGGIYNLTHPEMADKLLKRKLAHIPDGIEWIAAANPGCLLQMESGLPDKDFNPHTAHPVDLVWNAYHTENLVGLQD</sequence>
<dbReference type="EC" id="1.1.99.14" evidence="6"/>
<comment type="caution">
    <text evidence="8">The sequence shown here is derived from an EMBL/GenBank/DDBJ whole genome shotgun (WGS) entry which is preliminary data.</text>
</comment>
<keyword evidence="5 6" id="KW-0411">Iron-sulfur</keyword>
<dbReference type="PANTHER" id="PTHR32479:SF17">
    <property type="entry name" value="GLYCOLATE OXIDASE IRON-SULFUR SUBUNIT"/>
    <property type="match status" value="1"/>
</dbReference>
<dbReference type="GO" id="GO:0046872">
    <property type="term" value="F:metal ion binding"/>
    <property type="evidence" value="ECO:0007669"/>
    <property type="project" value="UniProtKB-UniRule"/>
</dbReference>
<comment type="function">
    <text evidence="6">Component of a complex that catalyzes the oxidation of glycolate to glyoxylate.</text>
</comment>
<dbReference type="InterPro" id="IPR009051">
    <property type="entry name" value="Helical_ferredxn"/>
</dbReference>
<dbReference type="EMBL" id="PXYT01000047">
    <property type="protein sequence ID" value="PSR25926.1"/>
    <property type="molecule type" value="Genomic_DNA"/>
</dbReference>
<evidence type="ECO:0000256" key="5">
    <source>
        <dbReference type="ARBA" id="ARBA00023014"/>
    </source>
</evidence>
<keyword evidence="6" id="KW-0249">Electron transport</keyword>
<dbReference type="PIRSF" id="PIRSF000139">
    <property type="entry name" value="Glc_ox_4Fe-4S"/>
    <property type="match status" value="1"/>
</dbReference>
<dbReference type="GO" id="GO:0019154">
    <property type="term" value="F:glycolate dehydrogenase activity"/>
    <property type="evidence" value="ECO:0007669"/>
    <property type="project" value="UniProtKB-EC"/>
</dbReference>
<evidence type="ECO:0000256" key="6">
    <source>
        <dbReference type="PIRNR" id="PIRNR000139"/>
    </source>
</evidence>
<proteinExistence type="predicted"/>
<gene>
    <name evidence="8" type="ORF">C7B43_15750</name>
</gene>
<evidence type="ECO:0000313" key="8">
    <source>
        <dbReference type="EMBL" id="PSR25926.1"/>
    </source>
</evidence>
<reference evidence="8 9" key="1">
    <citation type="journal article" date="2014" name="BMC Genomics">
        <title>Comparison of environmental and isolate Sulfobacillus genomes reveals diverse carbon, sulfur, nitrogen, and hydrogen metabolisms.</title>
        <authorList>
            <person name="Justice N.B."/>
            <person name="Norman A."/>
            <person name="Brown C.T."/>
            <person name="Singh A."/>
            <person name="Thomas B.C."/>
            <person name="Banfield J.F."/>
        </authorList>
    </citation>
    <scope>NUCLEOTIDE SEQUENCE [LARGE SCALE GENOMIC DNA]</scope>
    <source>
        <strain evidence="8">AMDSBA1</strain>
    </source>
</reference>
<name>A0A2T2WUL7_9FIRM</name>
<accession>A0A2T2WUL7</accession>
<comment type="catalytic activity">
    <reaction evidence="6">
        <text>(R)-lactate + A = pyruvate + AH2</text>
        <dbReference type="Rhea" id="RHEA:15089"/>
        <dbReference type="ChEBI" id="CHEBI:13193"/>
        <dbReference type="ChEBI" id="CHEBI:15361"/>
        <dbReference type="ChEBI" id="CHEBI:16004"/>
        <dbReference type="ChEBI" id="CHEBI:17499"/>
    </reaction>
</comment>
<comment type="catalytic activity">
    <reaction evidence="6">
        <text>glycolate + A = glyoxylate + AH2</text>
        <dbReference type="Rhea" id="RHEA:21264"/>
        <dbReference type="ChEBI" id="CHEBI:13193"/>
        <dbReference type="ChEBI" id="CHEBI:17499"/>
        <dbReference type="ChEBI" id="CHEBI:29805"/>
        <dbReference type="ChEBI" id="CHEBI:36655"/>
        <dbReference type="EC" id="1.1.99.14"/>
    </reaction>
</comment>
<evidence type="ECO:0000256" key="3">
    <source>
        <dbReference type="ARBA" id="ARBA00022737"/>
    </source>
</evidence>
<dbReference type="Pfam" id="PF13183">
    <property type="entry name" value="Fer4_8"/>
    <property type="match status" value="1"/>
</dbReference>
<organism evidence="8 9">
    <name type="scientific">Sulfobacillus benefaciens</name>
    <dbReference type="NCBI Taxonomy" id="453960"/>
    <lineage>
        <taxon>Bacteria</taxon>
        <taxon>Bacillati</taxon>
        <taxon>Bacillota</taxon>
        <taxon>Clostridia</taxon>
        <taxon>Eubacteriales</taxon>
        <taxon>Clostridiales Family XVII. Incertae Sedis</taxon>
        <taxon>Sulfobacillus</taxon>
    </lineage>
</organism>
<dbReference type="Proteomes" id="UP000242699">
    <property type="component" value="Unassembled WGS sequence"/>
</dbReference>
<dbReference type="Gene3D" id="1.10.1060.10">
    <property type="entry name" value="Alpha-helical ferredoxin"/>
    <property type="match status" value="1"/>
</dbReference>
<evidence type="ECO:0000256" key="1">
    <source>
        <dbReference type="ARBA" id="ARBA00022485"/>
    </source>
</evidence>
<keyword evidence="3" id="KW-0677">Repeat</keyword>
<dbReference type="PROSITE" id="PS00198">
    <property type="entry name" value="4FE4S_FER_1"/>
    <property type="match status" value="1"/>
</dbReference>
<dbReference type="AlphaFoldDB" id="A0A2T2WUL7"/>
<dbReference type="GO" id="GO:0051539">
    <property type="term" value="F:4 iron, 4 sulfur cluster binding"/>
    <property type="evidence" value="ECO:0007669"/>
    <property type="project" value="UniProtKB-UniRule"/>
</dbReference>
<evidence type="ECO:0000256" key="2">
    <source>
        <dbReference type="ARBA" id="ARBA00022723"/>
    </source>
</evidence>
<dbReference type="PANTHER" id="PTHR32479">
    <property type="entry name" value="GLYCOLATE OXIDASE IRON-SULFUR SUBUNIT"/>
    <property type="match status" value="1"/>
</dbReference>
<dbReference type="InterPro" id="IPR017896">
    <property type="entry name" value="4Fe4S_Fe-S-bd"/>
</dbReference>
<dbReference type="InterPro" id="IPR012257">
    <property type="entry name" value="Glc_ox_4Fe-4S"/>
</dbReference>
<evidence type="ECO:0000313" key="9">
    <source>
        <dbReference type="Proteomes" id="UP000242699"/>
    </source>
</evidence>
<feature type="domain" description="4Fe-4S ferredoxin-type" evidence="7">
    <location>
        <begin position="1"/>
        <end position="26"/>
    </location>
</feature>
<keyword evidence="1 6" id="KW-0004">4Fe-4S</keyword>
<comment type="cofactor">
    <cofactor evidence="6">
        <name>[4Fe-4S] cluster</name>
        <dbReference type="ChEBI" id="CHEBI:49883"/>
    </cofactor>
    <text evidence="6">Binds 2 [4Fe-4S] clusters.</text>
</comment>
<dbReference type="InterPro" id="IPR017900">
    <property type="entry name" value="4Fe4S_Fe_S_CS"/>
</dbReference>
<dbReference type="Pfam" id="PF02754">
    <property type="entry name" value="CCG"/>
    <property type="match status" value="2"/>
</dbReference>
<dbReference type="PROSITE" id="PS51379">
    <property type="entry name" value="4FE4S_FER_2"/>
    <property type="match status" value="2"/>
</dbReference>
<dbReference type="SUPFAM" id="SSF54862">
    <property type="entry name" value="4Fe-4S ferredoxins"/>
    <property type="match status" value="1"/>
</dbReference>